<evidence type="ECO:0000313" key="2">
    <source>
        <dbReference type="EMBL" id="KJL24604.1"/>
    </source>
</evidence>
<dbReference type="PANTHER" id="PTHR43649:SF12">
    <property type="entry name" value="DIACETYLCHITOBIOSE BINDING PROTEIN DASA"/>
    <property type="match status" value="1"/>
</dbReference>
<name>A0A0F0KVU4_9MICO</name>
<evidence type="ECO:0000313" key="3">
    <source>
        <dbReference type="Proteomes" id="UP000033448"/>
    </source>
</evidence>
<protein>
    <submittedName>
        <fullName evidence="2">Bacterial extracellular solute-binding protein</fullName>
    </submittedName>
</protein>
<reference evidence="2 3" key="1">
    <citation type="submission" date="2015-02" db="EMBL/GenBank/DDBJ databases">
        <title>Draft genome sequences of ten Microbacterium spp. with emphasis on heavy metal contaminated environments.</title>
        <authorList>
            <person name="Corretto E."/>
        </authorList>
    </citation>
    <scope>NUCLEOTIDE SEQUENCE [LARGE SCALE GENOMIC DNA]</scope>
    <source>
        <strain evidence="2 3">DSM 23848</strain>
    </source>
</reference>
<dbReference type="PANTHER" id="PTHR43649">
    <property type="entry name" value="ARABINOSE-BINDING PROTEIN-RELATED"/>
    <property type="match status" value="1"/>
</dbReference>
<comment type="caution">
    <text evidence="2">The sequence shown here is derived from an EMBL/GenBank/DDBJ whole genome shotgun (WGS) entry which is preliminary data.</text>
</comment>
<dbReference type="AlphaFoldDB" id="A0A0F0KVU4"/>
<organism evidence="2 3">
    <name type="scientific">Microbacterium azadirachtae</name>
    <dbReference type="NCBI Taxonomy" id="582680"/>
    <lineage>
        <taxon>Bacteria</taxon>
        <taxon>Bacillati</taxon>
        <taxon>Actinomycetota</taxon>
        <taxon>Actinomycetes</taxon>
        <taxon>Micrococcales</taxon>
        <taxon>Microbacteriaceae</taxon>
        <taxon>Microbacterium</taxon>
    </lineage>
</organism>
<dbReference type="PROSITE" id="PS51257">
    <property type="entry name" value="PROKAR_LIPOPROTEIN"/>
    <property type="match status" value="1"/>
</dbReference>
<dbReference type="Gene3D" id="3.40.190.10">
    <property type="entry name" value="Periplasmic binding protein-like II"/>
    <property type="match status" value="2"/>
</dbReference>
<keyword evidence="3" id="KW-1185">Reference proteome</keyword>
<feature type="chain" id="PRO_5039383088" evidence="1">
    <location>
        <begin position="24"/>
        <end position="443"/>
    </location>
</feature>
<dbReference type="InterPro" id="IPR006059">
    <property type="entry name" value="SBP"/>
</dbReference>
<dbReference type="Pfam" id="PF13416">
    <property type="entry name" value="SBP_bac_8"/>
    <property type="match status" value="1"/>
</dbReference>
<dbReference type="InterPro" id="IPR050490">
    <property type="entry name" value="Bact_solute-bd_prot1"/>
</dbReference>
<dbReference type="SUPFAM" id="SSF53850">
    <property type="entry name" value="Periplasmic binding protein-like II"/>
    <property type="match status" value="1"/>
</dbReference>
<dbReference type="EMBL" id="JYIT01000073">
    <property type="protein sequence ID" value="KJL24604.1"/>
    <property type="molecule type" value="Genomic_DNA"/>
</dbReference>
<accession>A0A0F0KVU4</accession>
<evidence type="ECO:0000256" key="1">
    <source>
        <dbReference type="SAM" id="SignalP"/>
    </source>
</evidence>
<sequence length="443" mass="46992">MKRSIRIAAIGSMGLAMLLAGCSAPGGSSQDGGVAADGNAHVVAKKLTVWTNAADSDAVRHVYSRFGEKFGVKMNIVEIPADSFETAVQTKWASGDRPDLLEYHATSNFWSLNPAKNLIDLSHMPYVAKSGDTYKYGGSLDGKVYAAITDTPTLFDIFYNKEVFEKNGLSKPKTYADLAKICSTLKTSDPGVTPIFESGGSVWPTQILGGIMYMSSAQKKDNWAQQVIDRKTTFDAPNSPFVDGLAAYKDLQKSGCFNSDATTAKFEDSIAAVAQGKTAMVALHSGFVSTFNEYFGSAKKTDETIGFAAVGADGPTAAWAPALGGTWYVPKTGHADTESTALAFIQYATGEGYQAFVNESGTFPLLKGAKPPTGGYQELSKEIADAYNADSAIAFNSNLVGFGSKFADYLTGLLSGSQTPEPIGENAQKVFEQAAKAAQLPGW</sequence>
<dbReference type="Proteomes" id="UP000033448">
    <property type="component" value="Unassembled WGS sequence"/>
</dbReference>
<feature type="signal peptide" evidence="1">
    <location>
        <begin position="1"/>
        <end position="23"/>
    </location>
</feature>
<dbReference type="OrthoDB" id="3256840at2"/>
<dbReference type="PATRIC" id="fig|582680.7.peg.1727"/>
<dbReference type="RefSeq" id="WP_045250390.1">
    <property type="nucleotide sequence ID" value="NZ_CP099706.1"/>
</dbReference>
<gene>
    <name evidence="2" type="ORF">RL72_01686</name>
</gene>
<proteinExistence type="predicted"/>
<keyword evidence="1" id="KW-0732">Signal</keyword>